<dbReference type="OMA" id="DSESTWI"/>
<dbReference type="GeneID" id="129928329"/>
<evidence type="ECO:0000313" key="3">
    <source>
        <dbReference type="RefSeq" id="XP_055898268.1"/>
    </source>
</evidence>
<dbReference type="RefSeq" id="XP_055898268.1">
    <property type="nucleotide sequence ID" value="XM_056042293.1"/>
</dbReference>
<reference evidence="3" key="1">
    <citation type="submission" date="2025-08" db="UniProtKB">
        <authorList>
            <consortium name="RefSeq"/>
        </authorList>
    </citation>
    <scope>IDENTIFICATION</scope>
</reference>
<dbReference type="PANTHER" id="PTHR47027">
    <property type="entry name" value="REVERSE TRANSCRIPTASE DOMAIN-CONTAINING PROTEIN"/>
    <property type="match status" value="1"/>
</dbReference>
<organism evidence="2 3">
    <name type="scientific">Biomphalaria glabrata</name>
    <name type="common">Bloodfluke planorb</name>
    <name type="synonym">Freshwater snail</name>
    <dbReference type="NCBI Taxonomy" id="6526"/>
    <lineage>
        <taxon>Eukaryota</taxon>
        <taxon>Metazoa</taxon>
        <taxon>Spiralia</taxon>
        <taxon>Lophotrochozoa</taxon>
        <taxon>Mollusca</taxon>
        <taxon>Gastropoda</taxon>
        <taxon>Heterobranchia</taxon>
        <taxon>Euthyneura</taxon>
        <taxon>Panpulmonata</taxon>
        <taxon>Hygrophila</taxon>
        <taxon>Lymnaeoidea</taxon>
        <taxon>Planorbidae</taxon>
        <taxon>Biomphalaria</taxon>
    </lineage>
</organism>
<dbReference type="PANTHER" id="PTHR47027:SF20">
    <property type="entry name" value="REVERSE TRANSCRIPTASE-LIKE PROTEIN WITH RNA-DIRECTED DNA POLYMERASE DOMAIN"/>
    <property type="match status" value="1"/>
</dbReference>
<accession>A0A9W3BFQ3</accession>
<protein>
    <submittedName>
        <fullName evidence="3">Uncharacterized protein LOC129928329</fullName>
    </submittedName>
</protein>
<proteinExistence type="predicted"/>
<dbReference type="Proteomes" id="UP001165740">
    <property type="component" value="Chromosome 9"/>
</dbReference>
<dbReference type="OrthoDB" id="425014at2759"/>
<sequence length="303" mass="34829">MQEELQSLMSHFSQACKEYGLTISTKKTNVLGPPATAPPSILIDNNKLDAINEFCYLGSTIKDDLSLEKEIKKRIGNAALTFARLRPRVRENHKLTTVTKMEVYKACVMSILLYGSESWTTYTKQERKLNSFHLRCLRRILKVTWKEKLCNSEILARSGIPSIFTALRLLRLCWLGHVRRMEDKRIPKVILYRQLATGTRKTGHPHLHYIDVIKRDLKLVNINTDNWEDIALDRTRWRETVTKKAMDSESTWISAQEEKPTIQKTASSFTTEAKVSLQNRAPQPNEEVCSEMNHSHSTTEGGQ</sequence>
<feature type="compositionally biased region" description="Polar residues" evidence="1">
    <location>
        <begin position="262"/>
        <end position="282"/>
    </location>
</feature>
<dbReference type="AlphaFoldDB" id="A0A9W3BFQ3"/>
<keyword evidence="2" id="KW-1185">Reference proteome</keyword>
<name>A0A9W3BFQ3_BIOGL</name>
<gene>
    <name evidence="3" type="primary">LOC129928329</name>
</gene>
<feature type="region of interest" description="Disordered" evidence="1">
    <location>
        <begin position="257"/>
        <end position="303"/>
    </location>
</feature>
<evidence type="ECO:0000256" key="1">
    <source>
        <dbReference type="SAM" id="MobiDB-lite"/>
    </source>
</evidence>
<evidence type="ECO:0000313" key="2">
    <source>
        <dbReference type="Proteomes" id="UP001165740"/>
    </source>
</evidence>